<reference evidence="2 3" key="1">
    <citation type="submission" date="2019-09" db="EMBL/GenBank/DDBJ databases">
        <title>Prosopis cineraria nodule microbiome.</title>
        <authorList>
            <person name="Chaluvadi S.R."/>
            <person name="Ali R."/>
            <person name="Wang X."/>
        </authorList>
    </citation>
    <scope>NUCLEOTIDE SEQUENCE [LARGE SCALE GENOMIC DNA]</scope>
    <source>
        <strain evidence="2 3">BG1</strain>
    </source>
</reference>
<dbReference type="InterPro" id="IPR008990">
    <property type="entry name" value="Elect_transpt_acc-like_dom_sf"/>
</dbReference>
<dbReference type="OrthoDB" id="3478924at2"/>
<name>A0A9X7MZS3_PSEDE</name>
<dbReference type="InterPro" id="IPR024690">
    <property type="entry name" value="CN_hydtase_beta_dom_C"/>
</dbReference>
<accession>A0A9X7MZS3</accession>
<sequence>MTVRPWDVSAPAPDVVFALAEQPAFRPGERVRVATRSPVGHYRVPIYIRGKVGTVEAVVEPSAVDNEQEGFGRNAGAKRHYYRMAFPMTEIWPQYAGSAQDGLRIEVFETWLERVDQ</sequence>
<dbReference type="Gene3D" id="2.30.30.50">
    <property type="match status" value="1"/>
</dbReference>
<dbReference type="SUPFAM" id="SSF50090">
    <property type="entry name" value="Electron transport accessory proteins"/>
    <property type="match status" value="1"/>
</dbReference>
<keyword evidence="3" id="KW-1185">Reference proteome</keyword>
<protein>
    <submittedName>
        <fullName evidence="2">Nitrile hydratase subunit beta</fullName>
    </submittedName>
</protein>
<organism evidence="2 3">
    <name type="scientific">Pseudomonas denitrificans</name>
    <dbReference type="NCBI Taxonomy" id="43306"/>
    <lineage>
        <taxon>Bacteria</taxon>
        <taxon>Pseudomonadati</taxon>
        <taxon>Pseudomonadota</taxon>
        <taxon>Gammaproteobacteria</taxon>
        <taxon>Pseudomonadales</taxon>
        <taxon>Pseudomonadaceae</taxon>
        <taxon>Halopseudomonas</taxon>
    </lineage>
</organism>
<dbReference type="Pfam" id="PF02211">
    <property type="entry name" value="NHase_beta_C"/>
    <property type="match status" value="1"/>
</dbReference>
<dbReference type="KEGG" id="pden:F1C79_11985"/>
<proteinExistence type="predicted"/>
<evidence type="ECO:0000259" key="1">
    <source>
        <dbReference type="Pfam" id="PF02211"/>
    </source>
</evidence>
<dbReference type="RefSeq" id="WP_081518459.1">
    <property type="nucleotide sequence ID" value="NZ_CP043626.1"/>
</dbReference>
<feature type="domain" description="Nitrile hydratase beta subunit" evidence="1">
    <location>
        <begin position="20"/>
        <end position="113"/>
    </location>
</feature>
<dbReference type="Proteomes" id="UP000326659">
    <property type="component" value="Chromosome"/>
</dbReference>
<evidence type="ECO:0000313" key="3">
    <source>
        <dbReference type="Proteomes" id="UP000326659"/>
    </source>
</evidence>
<dbReference type="EMBL" id="CP043626">
    <property type="protein sequence ID" value="QEY72270.1"/>
    <property type="molecule type" value="Genomic_DNA"/>
</dbReference>
<dbReference type="AlphaFoldDB" id="A0A9X7MZS3"/>
<evidence type="ECO:0000313" key="2">
    <source>
        <dbReference type="EMBL" id="QEY72270.1"/>
    </source>
</evidence>
<gene>
    <name evidence="2" type="ORF">F1C79_11985</name>
</gene>